<dbReference type="PANTHER" id="PTHR34584">
    <property type="entry name" value="NA(+)/H(+) ANTIPORTER SUBUNIT E1"/>
    <property type="match status" value="1"/>
</dbReference>
<evidence type="ECO:0000256" key="3">
    <source>
        <dbReference type="ARBA" id="ARBA00022475"/>
    </source>
</evidence>
<gene>
    <name evidence="8" type="ORF">HLVA_13040</name>
</gene>
<evidence type="ECO:0000256" key="7">
    <source>
        <dbReference type="SAM" id="Phobius"/>
    </source>
</evidence>
<feature type="transmembrane region" description="Helical" evidence="7">
    <location>
        <begin position="53"/>
        <end position="73"/>
    </location>
</feature>
<dbReference type="EMBL" id="AP027059">
    <property type="protein sequence ID" value="BDU50735.1"/>
    <property type="molecule type" value="Genomic_DNA"/>
</dbReference>
<evidence type="ECO:0000313" key="8">
    <source>
        <dbReference type="EMBL" id="BDU50735.1"/>
    </source>
</evidence>
<evidence type="ECO:0000256" key="2">
    <source>
        <dbReference type="ARBA" id="ARBA00006228"/>
    </source>
</evidence>
<dbReference type="PIRSF" id="PIRSF019239">
    <property type="entry name" value="MrpE"/>
    <property type="match status" value="1"/>
</dbReference>
<keyword evidence="5 7" id="KW-1133">Transmembrane helix</keyword>
<dbReference type="Proteomes" id="UP001321582">
    <property type="component" value="Chromosome"/>
</dbReference>
<protein>
    <submittedName>
        <fullName evidence="8">Na+/H+ antiporter subunit E</fullName>
    </submittedName>
</protein>
<keyword evidence="4 7" id="KW-0812">Transmembrane</keyword>
<accession>A0AAU9DZ25</accession>
<proteinExistence type="inferred from homology"/>
<evidence type="ECO:0000256" key="1">
    <source>
        <dbReference type="ARBA" id="ARBA00004651"/>
    </source>
</evidence>
<dbReference type="Pfam" id="PF01899">
    <property type="entry name" value="MNHE"/>
    <property type="match status" value="1"/>
</dbReference>
<dbReference type="GO" id="GO:0005886">
    <property type="term" value="C:plasma membrane"/>
    <property type="evidence" value="ECO:0007669"/>
    <property type="project" value="UniProtKB-SubCell"/>
</dbReference>
<feature type="transmembrane region" description="Helical" evidence="7">
    <location>
        <begin position="12"/>
        <end position="41"/>
    </location>
</feature>
<evidence type="ECO:0000256" key="4">
    <source>
        <dbReference type="ARBA" id="ARBA00022692"/>
    </source>
</evidence>
<organism evidence="8 9">
    <name type="scientific">Haliovirga abyssi</name>
    <dbReference type="NCBI Taxonomy" id="2996794"/>
    <lineage>
        <taxon>Bacteria</taxon>
        <taxon>Fusobacteriati</taxon>
        <taxon>Fusobacteriota</taxon>
        <taxon>Fusobacteriia</taxon>
        <taxon>Fusobacteriales</taxon>
        <taxon>Haliovirgaceae</taxon>
        <taxon>Haliovirga</taxon>
    </lineage>
</organism>
<evidence type="ECO:0000256" key="5">
    <source>
        <dbReference type="ARBA" id="ARBA00022989"/>
    </source>
</evidence>
<comment type="similarity">
    <text evidence="2">Belongs to the CPA3 antiporters (TC 2.A.63) subunit E family.</text>
</comment>
<reference evidence="8 9" key="1">
    <citation type="submission" date="2022-11" db="EMBL/GenBank/DDBJ databases">
        <title>Haliovirga abyssi gen. nov., sp. nov., a mesophilic fermentative bacterium isolated from the Iheya North hydrothermal field and the proposal of Haliovirgaceae fam. nov.</title>
        <authorList>
            <person name="Miyazaki U."/>
            <person name="Tame A."/>
            <person name="Miyazaki J."/>
            <person name="Takai K."/>
            <person name="Sawayama S."/>
            <person name="Kitajima M."/>
            <person name="Okamoto A."/>
            <person name="Nakagawa S."/>
        </authorList>
    </citation>
    <scope>NUCLEOTIDE SEQUENCE [LARGE SCALE GENOMIC DNA]</scope>
    <source>
        <strain evidence="8 9">IC12</strain>
    </source>
</reference>
<dbReference type="InterPro" id="IPR002758">
    <property type="entry name" value="Cation_antiport_E"/>
</dbReference>
<comment type="subcellular location">
    <subcellularLocation>
        <location evidence="1">Cell membrane</location>
        <topology evidence="1">Multi-pass membrane protein</topology>
    </subcellularLocation>
</comment>
<keyword evidence="9" id="KW-1185">Reference proteome</keyword>
<evidence type="ECO:0000313" key="9">
    <source>
        <dbReference type="Proteomes" id="UP001321582"/>
    </source>
</evidence>
<dbReference type="GO" id="GO:0008324">
    <property type="term" value="F:monoatomic cation transmembrane transporter activity"/>
    <property type="evidence" value="ECO:0007669"/>
    <property type="project" value="InterPro"/>
</dbReference>
<keyword evidence="3" id="KW-1003">Cell membrane</keyword>
<dbReference type="KEGG" id="haby:HLVA_13040"/>
<name>A0AAU9DZ25_9FUSO</name>
<evidence type="ECO:0000256" key="6">
    <source>
        <dbReference type="ARBA" id="ARBA00023136"/>
    </source>
</evidence>
<dbReference type="PANTHER" id="PTHR34584:SF1">
    <property type="entry name" value="NA(+)_H(+) ANTIPORTER SUBUNIT E1"/>
    <property type="match status" value="1"/>
</dbReference>
<dbReference type="RefSeq" id="WP_307903592.1">
    <property type="nucleotide sequence ID" value="NZ_AP027059.1"/>
</dbReference>
<keyword evidence="6 7" id="KW-0472">Membrane</keyword>
<sequence length="161" mass="17856">MKKFISTFVLLWLIWIVATGISIQEIVVGGIASLIVAAVIYKQVSYSFGVDSIVKIFKFVFVYIPVFIYQMILSNLDVAYRVLSPSLPINPGFVKIKTSLKGEVGKLALANSITLTPGTLTLDVDDENIYIHWIDVKGSGSKEYQENISQTFEKVLGGIFE</sequence>
<dbReference type="AlphaFoldDB" id="A0AAU9DZ25"/>